<feature type="non-terminal residue" evidence="2">
    <location>
        <position position="1"/>
    </location>
</feature>
<reference evidence="4" key="2">
    <citation type="submission" date="2024-08" db="UniProtKB">
        <authorList>
            <consortium name="EnsemblMetazoa"/>
        </authorList>
    </citation>
    <scope>IDENTIFICATION</scope>
</reference>
<evidence type="ECO:0000259" key="1">
    <source>
        <dbReference type="Pfam" id="PF26215"/>
    </source>
</evidence>
<dbReference type="AlphaFoldDB" id="N6TPR8"/>
<evidence type="ECO:0000313" key="2">
    <source>
        <dbReference type="EMBL" id="ENN80003.1"/>
    </source>
</evidence>
<evidence type="ECO:0000313" key="5">
    <source>
        <dbReference type="Proteomes" id="UP000019118"/>
    </source>
</evidence>
<dbReference type="Proteomes" id="UP000019118">
    <property type="component" value="Unassembled WGS sequence"/>
</dbReference>
<dbReference type="PANTHER" id="PTHR21301">
    <property type="entry name" value="REVERSE TRANSCRIPTASE"/>
    <property type="match status" value="1"/>
</dbReference>
<evidence type="ECO:0000313" key="6">
    <source>
        <dbReference type="Proteomes" id="UP000030742"/>
    </source>
</evidence>
<evidence type="ECO:0000313" key="4">
    <source>
        <dbReference type="EnsemblMetazoa" id="XP_019755305.1"/>
    </source>
</evidence>
<protein>
    <recommendedName>
        <fullName evidence="1">Helix-turn-helix domain-containing protein</fullName>
    </recommendedName>
</protein>
<gene>
    <name evidence="4" type="primary">109534173</name>
    <name evidence="3" type="ORF">D910_11051</name>
    <name evidence="2" type="ORF">YQE_03564</name>
</gene>
<dbReference type="HOGENOM" id="CLU_1572233_0_0_1"/>
<name>N6TPR8_DENPD</name>
<organism evidence="2">
    <name type="scientific">Dendroctonus ponderosae</name>
    <name type="common">Mountain pine beetle</name>
    <dbReference type="NCBI Taxonomy" id="77166"/>
    <lineage>
        <taxon>Eukaryota</taxon>
        <taxon>Metazoa</taxon>
        <taxon>Ecdysozoa</taxon>
        <taxon>Arthropoda</taxon>
        <taxon>Hexapoda</taxon>
        <taxon>Insecta</taxon>
        <taxon>Pterygota</taxon>
        <taxon>Neoptera</taxon>
        <taxon>Endopterygota</taxon>
        <taxon>Coleoptera</taxon>
        <taxon>Polyphaga</taxon>
        <taxon>Cucujiformia</taxon>
        <taxon>Curculionidae</taxon>
        <taxon>Scolytinae</taxon>
        <taxon>Dendroctonus</taxon>
    </lineage>
</organism>
<proteinExistence type="predicted"/>
<dbReference type="EnsemblMetazoa" id="XM_019899746.1">
    <property type="protein sequence ID" value="XP_019755305.1"/>
    <property type="gene ID" value="LOC109534173"/>
</dbReference>
<evidence type="ECO:0000313" key="3">
    <source>
        <dbReference type="EMBL" id="ERL93765.1"/>
    </source>
</evidence>
<feature type="domain" description="Helix-turn-helix" evidence="1">
    <location>
        <begin position="37"/>
        <end position="95"/>
    </location>
</feature>
<dbReference type="PANTHER" id="PTHR21301:SF11">
    <property type="entry name" value="GIY-YIG DOMAIN-CONTAINING PROTEIN"/>
    <property type="match status" value="1"/>
</dbReference>
<accession>N6TPR8</accession>
<keyword evidence="5" id="KW-1185">Reference proteome</keyword>
<dbReference type="EMBL" id="KB632373">
    <property type="protein sequence ID" value="ERL93765.1"/>
    <property type="molecule type" value="Genomic_DNA"/>
</dbReference>
<dbReference type="Pfam" id="PF26215">
    <property type="entry name" value="HTH_animal"/>
    <property type="match status" value="1"/>
</dbReference>
<dbReference type="OMA" id="LAYANMY"/>
<dbReference type="OrthoDB" id="6758782at2759"/>
<sequence length="170" mass="19721">MEVEMDGRLPFLDVLVTRKTNGKLAHRVYRKPTHTDRYLHSGSNHHPSQKRGVIKTITERARRICDPSELERELKHLERAFGWNGYSKNEFNRAIRPRNSGGRSEKTDTHDERKGWPCLPYIHGVTDRIGSILEKHRVKTVFKPTRTIHQESTEFHSVVAEHVSAPQNVV</sequence>
<reference evidence="5 6" key="1">
    <citation type="journal article" date="2013" name="Genome Biol.">
        <title>Draft genome of the mountain pine beetle, Dendroctonus ponderosae Hopkins, a major forest pest.</title>
        <authorList>
            <person name="Keeling C.I."/>
            <person name="Yuen M.M."/>
            <person name="Liao N.Y."/>
            <person name="Docking T.R."/>
            <person name="Chan S.K."/>
            <person name="Taylor G.A."/>
            <person name="Palmquist D.L."/>
            <person name="Jackman S.D."/>
            <person name="Nguyen A."/>
            <person name="Li M."/>
            <person name="Henderson H."/>
            <person name="Janes J.K."/>
            <person name="Zhao Y."/>
            <person name="Pandoh P."/>
            <person name="Moore R."/>
            <person name="Sperling F.A."/>
            <person name="Huber D.P."/>
            <person name="Birol I."/>
            <person name="Jones S.J."/>
            <person name="Bohlmann J."/>
        </authorList>
    </citation>
    <scope>NUCLEOTIDE SEQUENCE</scope>
</reference>
<dbReference type="EMBL" id="KB740612">
    <property type="protein sequence ID" value="ENN80003.1"/>
    <property type="molecule type" value="Genomic_DNA"/>
</dbReference>
<dbReference type="Proteomes" id="UP000030742">
    <property type="component" value="Unassembled WGS sequence"/>
</dbReference>
<dbReference type="InterPro" id="IPR058912">
    <property type="entry name" value="HTH_animal"/>
</dbReference>